<name>A0A8J3Q175_9ACTN</name>
<proteinExistence type="predicted"/>
<dbReference type="Gene3D" id="3.40.50.1820">
    <property type="entry name" value="alpha/beta hydrolase"/>
    <property type="match status" value="1"/>
</dbReference>
<evidence type="ECO:0000313" key="3">
    <source>
        <dbReference type="Proteomes" id="UP000630097"/>
    </source>
</evidence>
<dbReference type="Gene3D" id="1.10.10.800">
    <property type="match status" value="1"/>
</dbReference>
<feature type="domain" description="Xaa-Pro dipeptidyl-peptidase-like" evidence="1">
    <location>
        <begin position="11"/>
        <end position="199"/>
    </location>
</feature>
<dbReference type="InterPro" id="IPR000383">
    <property type="entry name" value="Xaa-Pro-like_dom"/>
</dbReference>
<dbReference type="PANTHER" id="PTHR47751">
    <property type="entry name" value="SUPERFAMILY HYDROLASE, PUTATIVE (AFU_ORTHOLOGUE AFUA_2G16580)-RELATED"/>
    <property type="match status" value="1"/>
</dbReference>
<reference evidence="2 3" key="1">
    <citation type="submission" date="2021-01" db="EMBL/GenBank/DDBJ databases">
        <title>Whole genome shotgun sequence of Planotetraspora kaengkrachanensis NBRC 104272.</title>
        <authorList>
            <person name="Komaki H."/>
            <person name="Tamura T."/>
        </authorList>
    </citation>
    <scope>NUCLEOTIDE SEQUENCE [LARGE SCALE GENOMIC DNA]</scope>
    <source>
        <strain evidence="2 3">NBRC 104272</strain>
    </source>
</reference>
<dbReference type="PANTHER" id="PTHR47751:SF1">
    <property type="entry name" value="SUPERFAMILY HYDROLASE, PUTATIVE (AFU_ORTHOLOGUE AFUA_2G16580)-RELATED"/>
    <property type="match status" value="1"/>
</dbReference>
<protein>
    <recommendedName>
        <fullName evidence="1">Xaa-Pro dipeptidyl-peptidase-like domain-containing protein</fullName>
    </recommendedName>
</protein>
<dbReference type="AlphaFoldDB" id="A0A8J3Q175"/>
<dbReference type="Proteomes" id="UP000630097">
    <property type="component" value="Unassembled WGS sequence"/>
</dbReference>
<dbReference type="RefSeq" id="WP_203888293.1">
    <property type="nucleotide sequence ID" value="NZ_BAABHH010000046.1"/>
</dbReference>
<sequence length="306" mass="32502">MRTDVSFPGAGLKLAGHLYTPDGDAAGARPAIVVGHPGSGVKEQAAGLYARRLAERGFVTLAFDAAHQGESEGEPRGLEDPGRRVEDLKAAVSFLTTREEVDPGRIGALGICASGGYALAAAATDQRVRAVGTVSAVDIARQFRVGADGTQDPAVIQGMLEAAAAARTAEARGEGVQSFTLFPDTEEEARRGGPHVYEGWEYYRTPRAHHPRSATSMTWTSIDHIASFDAFSALALLAPRPLLMIAGREAVTSWMSVEAFQKAPGPKELLWIDGAMHTDLYDKDAYVTPAVAGLADFFRTHLADAE</sequence>
<accession>A0A8J3Q175</accession>
<keyword evidence="3" id="KW-1185">Reference proteome</keyword>
<dbReference type="Pfam" id="PF02129">
    <property type="entry name" value="Peptidase_S15"/>
    <property type="match status" value="1"/>
</dbReference>
<comment type="caution">
    <text evidence="2">The sequence shown here is derived from an EMBL/GenBank/DDBJ whole genome shotgun (WGS) entry which is preliminary data.</text>
</comment>
<dbReference type="InterPro" id="IPR029058">
    <property type="entry name" value="AB_hydrolase_fold"/>
</dbReference>
<dbReference type="InterPro" id="IPR051411">
    <property type="entry name" value="Polyketide_trans_af380"/>
</dbReference>
<organism evidence="2 3">
    <name type="scientific">Planotetraspora kaengkrachanensis</name>
    <dbReference type="NCBI Taxonomy" id="575193"/>
    <lineage>
        <taxon>Bacteria</taxon>
        <taxon>Bacillati</taxon>
        <taxon>Actinomycetota</taxon>
        <taxon>Actinomycetes</taxon>
        <taxon>Streptosporangiales</taxon>
        <taxon>Streptosporangiaceae</taxon>
        <taxon>Planotetraspora</taxon>
    </lineage>
</organism>
<dbReference type="GO" id="GO:0016787">
    <property type="term" value="F:hydrolase activity"/>
    <property type="evidence" value="ECO:0007669"/>
    <property type="project" value="InterPro"/>
</dbReference>
<dbReference type="EMBL" id="BONV01000070">
    <property type="protein sequence ID" value="GIG85039.1"/>
    <property type="molecule type" value="Genomic_DNA"/>
</dbReference>
<evidence type="ECO:0000259" key="1">
    <source>
        <dbReference type="Pfam" id="PF02129"/>
    </source>
</evidence>
<dbReference type="SUPFAM" id="SSF53474">
    <property type="entry name" value="alpha/beta-Hydrolases"/>
    <property type="match status" value="1"/>
</dbReference>
<evidence type="ECO:0000313" key="2">
    <source>
        <dbReference type="EMBL" id="GIG85039.1"/>
    </source>
</evidence>
<gene>
    <name evidence="2" type="ORF">Pka01_81660</name>
</gene>